<comment type="subunit">
    <text evidence="12">Component of the replication restart primosome.</text>
</comment>
<keyword evidence="7 12" id="KW-0862">Zinc</keyword>
<evidence type="ECO:0000256" key="7">
    <source>
        <dbReference type="ARBA" id="ARBA00022833"/>
    </source>
</evidence>
<dbReference type="Pfam" id="PF00270">
    <property type="entry name" value="DEAD"/>
    <property type="match status" value="1"/>
</dbReference>
<keyword evidence="5 12" id="KW-0378">Hydrolase</keyword>
<name>A0A9D2MV55_9FIRM</name>
<dbReference type="EMBL" id="DWXG01000049">
    <property type="protein sequence ID" value="HJB98198.1"/>
    <property type="molecule type" value="Genomic_DNA"/>
</dbReference>
<comment type="caution">
    <text evidence="15">The sequence shown here is derived from an EMBL/GenBank/DDBJ whole genome shotgun (WGS) entry which is preliminary data.</text>
</comment>
<dbReference type="AlphaFoldDB" id="A0A9D2MV55"/>
<dbReference type="InterPro" id="IPR011545">
    <property type="entry name" value="DEAD/DEAH_box_helicase_dom"/>
</dbReference>
<dbReference type="InterPro" id="IPR041222">
    <property type="entry name" value="PriA_3primeBD"/>
</dbReference>
<feature type="binding site" evidence="12">
    <location>
        <position position="515"/>
    </location>
    <ligand>
        <name>Zn(2+)</name>
        <dbReference type="ChEBI" id="CHEBI:29105"/>
        <label>1</label>
    </ligand>
</feature>
<feature type="binding site" evidence="12">
    <location>
        <position position="518"/>
    </location>
    <ligand>
        <name>Zn(2+)</name>
        <dbReference type="ChEBI" id="CHEBI:29105"/>
        <label>1</label>
    </ligand>
</feature>
<dbReference type="GO" id="GO:0006302">
    <property type="term" value="P:double-strand break repair"/>
    <property type="evidence" value="ECO:0007669"/>
    <property type="project" value="InterPro"/>
</dbReference>
<comment type="catalytic activity">
    <reaction evidence="12">
        <text>Couples ATP hydrolysis with the unwinding of duplex DNA by translocating in the 3'-5' direction.</text>
        <dbReference type="EC" id="5.6.2.4"/>
    </reaction>
</comment>
<dbReference type="InterPro" id="IPR014001">
    <property type="entry name" value="Helicase_ATP-bd"/>
</dbReference>
<dbReference type="Pfam" id="PF18319">
    <property type="entry name" value="Zn_ribbon_PriA"/>
    <property type="match status" value="1"/>
</dbReference>
<feature type="binding site" evidence="12">
    <location>
        <position position="542"/>
    </location>
    <ligand>
        <name>Zn(2+)</name>
        <dbReference type="ChEBI" id="CHEBI:29105"/>
        <label>2</label>
    </ligand>
</feature>
<dbReference type="GO" id="GO:0006269">
    <property type="term" value="P:DNA replication, synthesis of primer"/>
    <property type="evidence" value="ECO:0007669"/>
    <property type="project" value="UniProtKB-KW"/>
</dbReference>
<feature type="binding site" evidence="12">
    <location>
        <position position="558"/>
    </location>
    <ligand>
        <name>Zn(2+)</name>
        <dbReference type="ChEBI" id="CHEBI:29105"/>
        <label>1</label>
    </ligand>
</feature>
<protein>
    <recommendedName>
        <fullName evidence="12">Replication restart protein PriA</fullName>
    </recommendedName>
    <alternativeName>
        <fullName evidence="12">ATP-dependent DNA helicase PriA</fullName>
        <ecNumber evidence="12">5.6.2.4</ecNumber>
    </alternativeName>
    <alternativeName>
        <fullName evidence="12">DNA 3'-5' helicase PriA</fullName>
    </alternativeName>
</protein>
<reference evidence="15" key="2">
    <citation type="submission" date="2021-04" db="EMBL/GenBank/DDBJ databases">
        <authorList>
            <person name="Gilroy R."/>
        </authorList>
    </citation>
    <scope>NUCLEOTIDE SEQUENCE</scope>
    <source>
        <strain evidence="15">CHK185-1770</strain>
    </source>
</reference>
<keyword evidence="3 12" id="KW-0479">Metal-binding</keyword>
<accession>A0A9D2MV55</accession>
<evidence type="ECO:0000256" key="9">
    <source>
        <dbReference type="ARBA" id="ARBA00023125"/>
    </source>
</evidence>
<dbReference type="Pfam" id="PF17764">
    <property type="entry name" value="PriA_3primeBD"/>
    <property type="match status" value="1"/>
</dbReference>
<dbReference type="HAMAP" id="MF_00983">
    <property type="entry name" value="PriA"/>
    <property type="match status" value="1"/>
</dbReference>
<dbReference type="FunFam" id="3.40.50.300:FF:000489">
    <property type="entry name" value="Primosome assembly protein PriA"/>
    <property type="match status" value="1"/>
</dbReference>
<dbReference type="Pfam" id="PF00271">
    <property type="entry name" value="Helicase_C"/>
    <property type="match status" value="1"/>
</dbReference>
<dbReference type="PROSITE" id="PS51192">
    <property type="entry name" value="HELICASE_ATP_BIND_1"/>
    <property type="match status" value="1"/>
</dbReference>
<feature type="binding site" evidence="12">
    <location>
        <position position="527"/>
    </location>
    <ligand>
        <name>Zn(2+)</name>
        <dbReference type="ChEBI" id="CHEBI:29105"/>
        <label>2</label>
    </ligand>
</feature>
<evidence type="ECO:0000256" key="1">
    <source>
        <dbReference type="ARBA" id="ARBA00022515"/>
    </source>
</evidence>
<dbReference type="InterPro" id="IPR041236">
    <property type="entry name" value="PriA_C"/>
</dbReference>
<comment type="catalytic activity">
    <reaction evidence="11 12">
        <text>ATP + H2O = ADP + phosphate + H(+)</text>
        <dbReference type="Rhea" id="RHEA:13065"/>
        <dbReference type="ChEBI" id="CHEBI:15377"/>
        <dbReference type="ChEBI" id="CHEBI:15378"/>
        <dbReference type="ChEBI" id="CHEBI:30616"/>
        <dbReference type="ChEBI" id="CHEBI:43474"/>
        <dbReference type="ChEBI" id="CHEBI:456216"/>
        <dbReference type="EC" id="5.6.2.4"/>
    </reaction>
</comment>
<dbReference type="InterPro" id="IPR005259">
    <property type="entry name" value="PriA"/>
</dbReference>
<dbReference type="InterPro" id="IPR027417">
    <property type="entry name" value="P-loop_NTPase"/>
</dbReference>
<keyword evidence="8 12" id="KW-0067">ATP-binding</keyword>
<evidence type="ECO:0000313" key="15">
    <source>
        <dbReference type="EMBL" id="HJB98198.1"/>
    </source>
</evidence>
<comment type="cofactor">
    <cofactor evidence="12">
        <name>Zn(2+)</name>
        <dbReference type="ChEBI" id="CHEBI:29105"/>
    </cofactor>
    <text evidence="12">Binds 2 zinc ions per subunit.</text>
</comment>
<dbReference type="InterPro" id="IPR040498">
    <property type="entry name" value="PriA_CRR"/>
</dbReference>
<organism evidence="15 16">
    <name type="scientific">Candidatus Acutalibacter pullicola</name>
    <dbReference type="NCBI Taxonomy" id="2838417"/>
    <lineage>
        <taxon>Bacteria</taxon>
        <taxon>Bacillati</taxon>
        <taxon>Bacillota</taxon>
        <taxon>Clostridia</taxon>
        <taxon>Eubacteriales</taxon>
        <taxon>Acutalibacteraceae</taxon>
        <taxon>Acutalibacter</taxon>
    </lineage>
</organism>
<evidence type="ECO:0000256" key="12">
    <source>
        <dbReference type="HAMAP-Rule" id="MF_00983"/>
    </source>
</evidence>
<keyword evidence="4 12" id="KW-0547">Nucleotide-binding</keyword>
<evidence type="ECO:0000256" key="10">
    <source>
        <dbReference type="ARBA" id="ARBA00023235"/>
    </source>
</evidence>
<evidence type="ECO:0000256" key="11">
    <source>
        <dbReference type="ARBA" id="ARBA00048988"/>
    </source>
</evidence>
<keyword evidence="10 12" id="KW-0413">Isomerase</keyword>
<feature type="binding site" evidence="12">
    <location>
        <position position="524"/>
    </location>
    <ligand>
        <name>Zn(2+)</name>
        <dbReference type="ChEBI" id="CHEBI:29105"/>
        <label>2</label>
    </ligand>
</feature>
<evidence type="ECO:0000256" key="5">
    <source>
        <dbReference type="ARBA" id="ARBA00022801"/>
    </source>
</evidence>
<evidence type="ECO:0000256" key="4">
    <source>
        <dbReference type="ARBA" id="ARBA00022741"/>
    </source>
</evidence>
<dbReference type="SMART" id="SM00490">
    <property type="entry name" value="HELICc"/>
    <property type="match status" value="1"/>
</dbReference>
<sequence length="815" mass="91154">MHNAPFAQVAVENTAYHFDKLFTYRIPSALRGKVQPGMRVSVPFGTGNRLRVGLVFALTQEGGEKVKDLHSLLDPEPALDASMVELARWMSERYYCTLFEATKGMIPTGYHLRLKKQVALCPVFTDFDRQNYTDAQWCVIQALQRAKQPLPLEKVCEVSGLEEKSPEFSDLLERGVVQPVHTAASRVGDAAARRLRPVAGFSGKLTPRQQEVFRTLQDAGEASEKELCYFTGASAGVVRALLDKGAVEAFTYEVYRRPAFFDEEVSLSEKMALSPEQEQVFASLRRECEDPAGFHCALLYGVTGSGKTAVFLKLAQAVRDQGKGVIVMVPEISLTGQAIRQFRRWFGDSVAVFHSGLSLGERLDEWKRVKRGEASVVVGTRSAVFAPVAHLGLIVVDEEQEHTYKSETSPRYDAREVARYRCGQEGAFCLLSSATPSVEYFRMAQEGKIGFHKLKARFGDAQLPQVQVVDRNQEGVRDGGNFGPVLAGALQENFRLGRQSILLLNRRGYHTFASCQNCHEVVVCPHCSISLTYHSANGRLLCHYCGYSVPFSHRCPSCGKEAVTFRGTGTQRAEAELRELLPEARVLRLDTDAVGAKYALEKMLDQFARGEYDVMVGTQMVAKGLNFENVTLVGVLSADQALYSDDFRSNERTFDLLTQVVGRAGRGRFPGTAIVQTYVPENPVLHLAARQDYEAFYQQELLFRRAMLYPPFVDLLVIGFVGEKEPLVRESAETFLRRLGELAREKYSELPLRVLRPSPAAVAKVNNKYRYKLLIKCRNSSALRTMIAQLLREFAGLRRYHAVTAYADPNPYRIL</sequence>
<dbReference type="Pfam" id="PF18074">
    <property type="entry name" value="PriA_C"/>
    <property type="match status" value="1"/>
</dbReference>
<keyword evidence="9 12" id="KW-0238">DNA-binding</keyword>
<keyword evidence="6 12" id="KW-0347">Helicase</keyword>
<feature type="binding site" evidence="12">
    <location>
        <position position="545"/>
    </location>
    <ligand>
        <name>Zn(2+)</name>
        <dbReference type="ChEBI" id="CHEBI:29105"/>
        <label>2</label>
    </ligand>
</feature>
<dbReference type="NCBIfam" id="TIGR00595">
    <property type="entry name" value="priA"/>
    <property type="match status" value="1"/>
</dbReference>
<dbReference type="Proteomes" id="UP000826793">
    <property type="component" value="Unassembled WGS sequence"/>
</dbReference>
<dbReference type="SUPFAM" id="SSF52540">
    <property type="entry name" value="P-loop containing nucleoside triphosphate hydrolases"/>
    <property type="match status" value="2"/>
</dbReference>
<proteinExistence type="inferred from homology"/>
<comment type="similarity">
    <text evidence="12">Belongs to the helicase family. PriA subfamily.</text>
</comment>
<dbReference type="CDD" id="cd18804">
    <property type="entry name" value="SF2_C_priA"/>
    <property type="match status" value="1"/>
</dbReference>
<evidence type="ECO:0000256" key="6">
    <source>
        <dbReference type="ARBA" id="ARBA00022806"/>
    </source>
</evidence>
<comment type="function">
    <text evidence="12">Initiates the restart of stalled replication forks, which reloads the replicative helicase on sites other than the origin of replication. Recognizes and binds to abandoned replication forks and remodels them to uncover a helicase loading site. Promotes assembly of the primosome at these replication forks.</text>
</comment>
<dbReference type="GO" id="GO:0003677">
    <property type="term" value="F:DNA binding"/>
    <property type="evidence" value="ECO:0007669"/>
    <property type="project" value="UniProtKB-UniRule"/>
</dbReference>
<dbReference type="SMART" id="SM00487">
    <property type="entry name" value="DEXDc"/>
    <property type="match status" value="1"/>
</dbReference>
<dbReference type="GO" id="GO:0006310">
    <property type="term" value="P:DNA recombination"/>
    <property type="evidence" value="ECO:0007669"/>
    <property type="project" value="InterPro"/>
</dbReference>
<dbReference type="PANTHER" id="PTHR30580:SF0">
    <property type="entry name" value="PRIMOSOMAL PROTEIN N"/>
    <property type="match status" value="1"/>
</dbReference>
<dbReference type="PANTHER" id="PTHR30580">
    <property type="entry name" value="PRIMOSOMAL PROTEIN N"/>
    <property type="match status" value="1"/>
</dbReference>
<evidence type="ECO:0000256" key="2">
    <source>
        <dbReference type="ARBA" id="ARBA00022705"/>
    </source>
</evidence>
<dbReference type="Gene3D" id="3.40.1440.60">
    <property type="entry name" value="PriA, 3(prime) DNA-binding domain"/>
    <property type="match status" value="1"/>
</dbReference>
<evidence type="ECO:0000256" key="3">
    <source>
        <dbReference type="ARBA" id="ARBA00022723"/>
    </source>
</evidence>
<reference evidence="15" key="1">
    <citation type="journal article" date="2021" name="PeerJ">
        <title>Extensive microbial diversity within the chicken gut microbiome revealed by metagenomics and culture.</title>
        <authorList>
            <person name="Gilroy R."/>
            <person name="Ravi A."/>
            <person name="Getino M."/>
            <person name="Pursley I."/>
            <person name="Horton D.L."/>
            <person name="Alikhan N.F."/>
            <person name="Baker D."/>
            <person name="Gharbi K."/>
            <person name="Hall N."/>
            <person name="Watson M."/>
            <person name="Adriaenssens E.M."/>
            <person name="Foster-Nyarko E."/>
            <person name="Jarju S."/>
            <person name="Secka A."/>
            <person name="Antonio M."/>
            <person name="Oren A."/>
            <person name="Chaudhuri R.R."/>
            <person name="La Ragione R."/>
            <person name="Hildebrand F."/>
            <person name="Pallen M.J."/>
        </authorList>
    </citation>
    <scope>NUCLEOTIDE SEQUENCE</scope>
    <source>
        <strain evidence="15">CHK185-1770</strain>
    </source>
</reference>
<feature type="domain" description="Helicase C-terminal" evidence="14">
    <location>
        <begin position="550"/>
        <end position="716"/>
    </location>
</feature>
<dbReference type="CDD" id="cd17929">
    <property type="entry name" value="DEXHc_priA"/>
    <property type="match status" value="1"/>
</dbReference>
<dbReference type="InterPro" id="IPR042115">
    <property type="entry name" value="PriA_3primeBD_sf"/>
</dbReference>
<keyword evidence="1 12" id="KW-0639">Primosome</keyword>
<feature type="binding site" evidence="12">
    <location>
        <position position="555"/>
    </location>
    <ligand>
        <name>Zn(2+)</name>
        <dbReference type="ChEBI" id="CHEBI:29105"/>
        <label>1</label>
    </ligand>
</feature>
<evidence type="ECO:0000313" key="16">
    <source>
        <dbReference type="Proteomes" id="UP000826793"/>
    </source>
</evidence>
<feature type="domain" description="Helicase ATP-binding" evidence="13">
    <location>
        <begin position="288"/>
        <end position="454"/>
    </location>
</feature>
<gene>
    <name evidence="12 15" type="primary">priA</name>
    <name evidence="15" type="ORF">H9710_06425</name>
</gene>
<dbReference type="PROSITE" id="PS51194">
    <property type="entry name" value="HELICASE_CTER"/>
    <property type="match status" value="1"/>
</dbReference>
<evidence type="ECO:0000256" key="8">
    <source>
        <dbReference type="ARBA" id="ARBA00022840"/>
    </source>
</evidence>
<dbReference type="EC" id="5.6.2.4" evidence="12"/>
<dbReference type="GO" id="GO:0008270">
    <property type="term" value="F:zinc ion binding"/>
    <property type="evidence" value="ECO:0007669"/>
    <property type="project" value="UniProtKB-UniRule"/>
</dbReference>
<dbReference type="GO" id="GO:0043138">
    <property type="term" value="F:3'-5' DNA helicase activity"/>
    <property type="evidence" value="ECO:0007669"/>
    <property type="project" value="UniProtKB-EC"/>
</dbReference>
<evidence type="ECO:0000259" key="14">
    <source>
        <dbReference type="PROSITE" id="PS51194"/>
    </source>
</evidence>
<dbReference type="GO" id="GO:1990077">
    <property type="term" value="C:primosome complex"/>
    <property type="evidence" value="ECO:0007669"/>
    <property type="project" value="UniProtKB-UniRule"/>
</dbReference>
<dbReference type="GO" id="GO:0006270">
    <property type="term" value="P:DNA replication initiation"/>
    <property type="evidence" value="ECO:0007669"/>
    <property type="project" value="TreeGrafter"/>
</dbReference>
<keyword evidence="2 12" id="KW-0235">DNA replication</keyword>
<dbReference type="Gene3D" id="3.40.50.300">
    <property type="entry name" value="P-loop containing nucleotide triphosphate hydrolases"/>
    <property type="match status" value="2"/>
</dbReference>
<evidence type="ECO:0000259" key="13">
    <source>
        <dbReference type="PROSITE" id="PS51192"/>
    </source>
</evidence>
<dbReference type="InterPro" id="IPR001650">
    <property type="entry name" value="Helicase_C-like"/>
</dbReference>
<dbReference type="GO" id="GO:0005524">
    <property type="term" value="F:ATP binding"/>
    <property type="evidence" value="ECO:0007669"/>
    <property type="project" value="UniProtKB-UniRule"/>
</dbReference>
<dbReference type="GO" id="GO:0016787">
    <property type="term" value="F:hydrolase activity"/>
    <property type="evidence" value="ECO:0007669"/>
    <property type="project" value="UniProtKB-KW"/>
</dbReference>